<dbReference type="Pfam" id="PF00725">
    <property type="entry name" value="3HCDH"/>
    <property type="match status" value="1"/>
</dbReference>
<keyword evidence="9" id="KW-0413">Isomerase</keyword>
<dbReference type="UniPathway" id="UPA00659"/>
<dbReference type="RefSeq" id="WP_159456750.1">
    <property type="nucleotide sequence ID" value="NZ_FWFK01000003.1"/>
</dbReference>
<comment type="subcellular location">
    <subcellularLocation>
        <location evidence="1">Peroxisome</location>
    </subcellularLocation>
</comment>
<evidence type="ECO:0000256" key="3">
    <source>
        <dbReference type="ARBA" id="ARBA00022832"/>
    </source>
</evidence>
<dbReference type="AlphaFoldDB" id="A0A1X6Z7G9"/>
<keyword evidence="6" id="KW-0520">NAD</keyword>
<evidence type="ECO:0000256" key="9">
    <source>
        <dbReference type="ARBA" id="ARBA00023235"/>
    </source>
</evidence>
<keyword evidence="17" id="KW-1185">Reference proteome</keyword>
<dbReference type="GO" id="GO:0003857">
    <property type="term" value="F:(3S)-3-hydroxyacyl-CoA dehydrogenase (NAD+) activity"/>
    <property type="evidence" value="ECO:0007669"/>
    <property type="project" value="UniProtKB-EC"/>
</dbReference>
<keyword evidence="5" id="KW-0560">Oxidoreductase</keyword>
<dbReference type="InterPro" id="IPR001753">
    <property type="entry name" value="Enoyl-CoA_hydra/iso"/>
</dbReference>
<evidence type="ECO:0000256" key="4">
    <source>
        <dbReference type="ARBA" id="ARBA00022963"/>
    </source>
</evidence>
<dbReference type="InterPro" id="IPR029045">
    <property type="entry name" value="ClpP/crotonase-like_dom_sf"/>
</dbReference>
<keyword evidence="3" id="KW-0276">Fatty acid metabolism</keyword>
<organism evidence="16 17">
    <name type="scientific">Roseivivax jejudonensis</name>
    <dbReference type="NCBI Taxonomy" id="1529041"/>
    <lineage>
        <taxon>Bacteria</taxon>
        <taxon>Pseudomonadati</taxon>
        <taxon>Pseudomonadota</taxon>
        <taxon>Alphaproteobacteria</taxon>
        <taxon>Rhodobacterales</taxon>
        <taxon>Roseobacteraceae</taxon>
        <taxon>Roseivivax</taxon>
    </lineage>
</organism>
<dbReference type="InterPro" id="IPR006176">
    <property type="entry name" value="3-OHacyl-CoA_DH_NAD-bd"/>
</dbReference>
<keyword evidence="11" id="KW-0511">Multifunctional enzyme</keyword>
<evidence type="ECO:0000313" key="16">
    <source>
        <dbReference type="EMBL" id="SLN43101.1"/>
    </source>
</evidence>
<feature type="domain" description="3-hydroxyacyl-CoA dehydrogenase NAD binding" evidence="15">
    <location>
        <begin position="404"/>
        <end position="450"/>
    </location>
</feature>
<dbReference type="GO" id="GO:0006635">
    <property type="term" value="P:fatty acid beta-oxidation"/>
    <property type="evidence" value="ECO:0007669"/>
    <property type="project" value="UniProtKB-UniPathway"/>
</dbReference>
<evidence type="ECO:0000259" key="15">
    <source>
        <dbReference type="Pfam" id="PF02737"/>
    </source>
</evidence>
<feature type="domain" description="3-hydroxyacyl-CoA dehydrogenase C-terminal" evidence="14">
    <location>
        <begin position="457"/>
        <end position="538"/>
    </location>
</feature>
<dbReference type="GO" id="GO:0016853">
    <property type="term" value="F:isomerase activity"/>
    <property type="evidence" value="ECO:0007669"/>
    <property type="project" value="UniProtKB-KW"/>
</dbReference>
<reference evidence="16" key="1">
    <citation type="submission" date="2017-03" db="EMBL/GenBank/DDBJ databases">
        <authorList>
            <person name="Afonso C.L."/>
            <person name="Miller P.J."/>
            <person name="Scott M.A."/>
            <person name="Spackman E."/>
            <person name="Goraichik I."/>
            <person name="Dimitrov K.M."/>
            <person name="Suarez D.L."/>
            <person name="Swayne D.E."/>
        </authorList>
    </citation>
    <scope>NUCLEOTIDE SEQUENCE [LARGE SCALE GENOMIC DNA]</scope>
    <source>
        <strain evidence="16">CECT 8625</strain>
    </source>
</reference>
<dbReference type="EMBL" id="FWFK01000003">
    <property type="protein sequence ID" value="SLN43101.1"/>
    <property type="molecule type" value="Genomic_DNA"/>
</dbReference>
<keyword evidence="10" id="KW-0456">Lyase</keyword>
<protein>
    <submittedName>
        <fullName evidence="16">Fatty acid oxidation complex subunit alpha</fullName>
    </submittedName>
</protein>
<keyword evidence="7" id="KW-0443">Lipid metabolism</keyword>
<keyword evidence="8" id="KW-0576">Peroxisome</keyword>
<dbReference type="Gene3D" id="3.90.226.10">
    <property type="entry name" value="2-enoyl-CoA Hydratase, Chain A, domain 1"/>
    <property type="match status" value="1"/>
</dbReference>
<dbReference type="GO" id="GO:0004300">
    <property type="term" value="F:enoyl-CoA hydratase activity"/>
    <property type="evidence" value="ECO:0007669"/>
    <property type="project" value="UniProtKB-ARBA"/>
</dbReference>
<dbReference type="Proteomes" id="UP000193570">
    <property type="component" value="Unassembled WGS sequence"/>
</dbReference>
<dbReference type="Pfam" id="PF00378">
    <property type="entry name" value="ECH_1"/>
    <property type="match status" value="1"/>
</dbReference>
<feature type="domain" description="3-hydroxyacyl-CoA dehydrogenase NAD binding" evidence="15">
    <location>
        <begin position="294"/>
        <end position="378"/>
    </location>
</feature>
<dbReference type="PANTHER" id="PTHR23309">
    <property type="entry name" value="3-HYDROXYACYL-COA DEHYROGENASE"/>
    <property type="match status" value="1"/>
</dbReference>
<keyword evidence="4" id="KW-0442">Lipid degradation</keyword>
<sequence length="661" mass="69399">MTGLIHVSITAGVAHVALDNPPLNTLVAELRAALIAALERLSHDDTVNAVVISGRGRAFSAGLDNSDHDAPPQAPSLSALCRAVEEADKPVVVALHGTVMGGAVELALAAHYRVAQAGTRLVLPEIKLGLMPQAGATQRLPRMLGAGAALDMLLTGAPRVLQPGVPDAIVEQIVDDAPEAAAEEAARQLAAEGGPPPRTSERGDMLLGATYQAEIAERRAALDPRLPEAAGHIVEAVEAAQLLPFEAGLALEEDSYETCRMSESARALRHVFAAETRARDFGLPPGLAPPRIETVGVLGGGLLAAHVAIATLDAGLAARWGTRDPEALRQGVSRIRAHYEQQVAAGRLYEAEASARLDRLALGTSEEMSQGTDFIVRAARGQGGVPAPRDVARAQAVPGWVEGLGLRFAAPATTQPLLEVIEGPTASSAELAAARAFALALGKVPIRVMSDGLSATGRLVAALHRAADALVDAGAAPEAVDAAVREWGWPRPPFELRDATGMAELVSAPRGDGAENWSARMVEAGRTGRAEGRGFYDYGVDRAQPIPSAETAGLIDAVRPRREIAPAQIRDRILAALANEGARMIEDEMLRRPLEVDLACVLGLAFPRARGGAMMAAEIAGMFRVKRVLETFDHGDREFWDPAPLWGELVKNGLGFSALNA</sequence>
<accession>A0A1X6Z7G9</accession>
<dbReference type="GO" id="GO:0070403">
    <property type="term" value="F:NAD+ binding"/>
    <property type="evidence" value="ECO:0007669"/>
    <property type="project" value="InterPro"/>
</dbReference>
<evidence type="ECO:0000256" key="10">
    <source>
        <dbReference type="ARBA" id="ARBA00023239"/>
    </source>
</evidence>
<evidence type="ECO:0000259" key="14">
    <source>
        <dbReference type="Pfam" id="PF00725"/>
    </source>
</evidence>
<dbReference type="Gene3D" id="1.10.1040.50">
    <property type="match status" value="1"/>
</dbReference>
<dbReference type="OrthoDB" id="9771883at2"/>
<evidence type="ECO:0000256" key="6">
    <source>
        <dbReference type="ARBA" id="ARBA00023027"/>
    </source>
</evidence>
<dbReference type="InterPro" id="IPR036291">
    <property type="entry name" value="NAD(P)-bd_dom_sf"/>
</dbReference>
<dbReference type="Gene3D" id="3.40.50.720">
    <property type="entry name" value="NAD(P)-binding Rossmann-like Domain"/>
    <property type="match status" value="2"/>
</dbReference>
<evidence type="ECO:0000256" key="13">
    <source>
        <dbReference type="SAM" id="MobiDB-lite"/>
    </source>
</evidence>
<feature type="region of interest" description="Disordered" evidence="13">
    <location>
        <begin position="181"/>
        <end position="203"/>
    </location>
</feature>
<evidence type="ECO:0000256" key="11">
    <source>
        <dbReference type="ARBA" id="ARBA00023268"/>
    </source>
</evidence>
<evidence type="ECO:0000313" key="17">
    <source>
        <dbReference type="Proteomes" id="UP000193570"/>
    </source>
</evidence>
<evidence type="ECO:0000256" key="12">
    <source>
        <dbReference type="ARBA" id="ARBA00049556"/>
    </source>
</evidence>
<dbReference type="InterPro" id="IPR008927">
    <property type="entry name" value="6-PGluconate_DH-like_C_sf"/>
</dbReference>
<dbReference type="SUPFAM" id="SSF52096">
    <property type="entry name" value="ClpP/crotonase"/>
    <property type="match status" value="1"/>
</dbReference>
<gene>
    <name evidence="16" type="primary">fadJ_2</name>
    <name evidence="16" type="ORF">ROJ8625_02129</name>
</gene>
<evidence type="ECO:0000256" key="2">
    <source>
        <dbReference type="ARBA" id="ARBA00005005"/>
    </source>
</evidence>
<proteinExistence type="predicted"/>
<evidence type="ECO:0000256" key="8">
    <source>
        <dbReference type="ARBA" id="ARBA00023140"/>
    </source>
</evidence>
<evidence type="ECO:0000256" key="5">
    <source>
        <dbReference type="ARBA" id="ARBA00023002"/>
    </source>
</evidence>
<evidence type="ECO:0000256" key="1">
    <source>
        <dbReference type="ARBA" id="ARBA00004275"/>
    </source>
</evidence>
<dbReference type="InterPro" id="IPR006108">
    <property type="entry name" value="3HC_DH_C"/>
</dbReference>
<name>A0A1X6Z7G9_9RHOB</name>
<dbReference type="SUPFAM" id="SSF51735">
    <property type="entry name" value="NAD(P)-binding Rossmann-fold domains"/>
    <property type="match status" value="1"/>
</dbReference>
<dbReference type="Pfam" id="PF02737">
    <property type="entry name" value="3HCDH_N"/>
    <property type="match status" value="2"/>
</dbReference>
<comment type="catalytic activity">
    <reaction evidence="12">
        <text>a (3S)-3-hydroxyacyl-CoA + NAD(+) = a 3-oxoacyl-CoA + NADH + H(+)</text>
        <dbReference type="Rhea" id="RHEA:22432"/>
        <dbReference type="ChEBI" id="CHEBI:15378"/>
        <dbReference type="ChEBI" id="CHEBI:57318"/>
        <dbReference type="ChEBI" id="CHEBI:57540"/>
        <dbReference type="ChEBI" id="CHEBI:57945"/>
        <dbReference type="ChEBI" id="CHEBI:90726"/>
        <dbReference type="EC" id="1.1.1.35"/>
    </reaction>
</comment>
<evidence type="ECO:0000256" key="7">
    <source>
        <dbReference type="ARBA" id="ARBA00023098"/>
    </source>
</evidence>
<dbReference type="SUPFAM" id="SSF48179">
    <property type="entry name" value="6-phosphogluconate dehydrogenase C-terminal domain-like"/>
    <property type="match status" value="2"/>
</dbReference>
<comment type="pathway">
    <text evidence="2">Lipid metabolism; fatty acid beta-oxidation.</text>
</comment>
<dbReference type="CDD" id="cd06558">
    <property type="entry name" value="crotonase-like"/>
    <property type="match status" value="1"/>
</dbReference>